<protein>
    <submittedName>
        <fullName evidence="2">Uncharacterized protein</fullName>
    </submittedName>
</protein>
<name>A0A8T1XA45_9STRA</name>
<organism evidence="2 3">
    <name type="scientific">Phytophthora boehmeriae</name>
    <dbReference type="NCBI Taxonomy" id="109152"/>
    <lineage>
        <taxon>Eukaryota</taxon>
        <taxon>Sar</taxon>
        <taxon>Stramenopiles</taxon>
        <taxon>Oomycota</taxon>
        <taxon>Peronosporomycetes</taxon>
        <taxon>Peronosporales</taxon>
        <taxon>Peronosporaceae</taxon>
        <taxon>Phytophthora</taxon>
    </lineage>
</organism>
<evidence type="ECO:0000313" key="3">
    <source>
        <dbReference type="Proteomes" id="UP000693981"/>
    </source>
</evidence>
<dbReference type="Proteomes" id="UP000693981">
    <property type="component" value="Unassembled WGS sequence"/>
</dbReference>
<gene>
    <name evidence="2" type="ORF">PHYBOEH_003543</name>
</gene>
<keyword evidence="3" id="KW-1185">Reference proteome</keyword>
<dbReference type="OrthoDB" id="153029at2759"/>
<accession>A0A8T1XA45</accession>
<sequence length="369" mass="40960">MGVENEPPSAVGNVVASTLSASVEPPSAMDQFVAEKVSSSTGFETAEDMADAVVTKPKAQPKRKRQIATRSAKGKAKAKRKSKSIKVKQQLRPVSKEEAAFARQRRTETLKGKKEATKQRQALILQPLGKHSAADNVLANTITNIAAAKDSTHDLMDDSRGRLLPAQECGLKLLREVEFNMLDFGTLLSRHVRFVKSINQSRSLPREIQDQVLELTTEIRGLQQDLSHEINKLIAWAKCADVSSLANVQTIKLQRFHPESADEVGLLGEVKLHMMQLATVSQTSKVDRLVECENIVQSIAEVQDDFRYEMNKASNQIATPFTTLRGLEEQVGDGERTETDDEFVWLENEVEAVESEEEEWLPPSSGKTK</sequence>
<feature type="region of interest" description="Disordered" evidence="1">
    <location>
        <begin position="54"/>
        <end position="86"/>
    </location>
</feature>
<reference evidence="2" key="1">
    <citation type="submission" date="2021-02" db="EMBL/GenBank/DDBJ databases">
        <authorList>
            <person name="Palmer J.M."/>
        </authorList>
    </citation>
    <scope>NUCLEOTIDE SEQUENCE</scope>
    <source>
        <strain evidence="2">SCRP23</strain>
    </source>
</reference>
<proteinExistence type="predicted"/>
<feature type="compositionally biased region" description="Basic residues" evidence="1">
    <location>
        <begin position="59"/>
        <end position="86"/>
    </location>
</feature>
<dbReference type="EMBL" id="JAGDFL010000002">
    <property type="protein sequence ID" value="KAG7402284.1"/>
    <property type="molecule type" value="Genomic_DNA"/>
</dbReference>
<dbReference type="AlphaFoldDB" id="A0A8T1XA45"/>
<evidence type="ECO:0000256" key="1">
    <source>
        <dbReference type="SAM" id="MobiDB-lite"/>
    </source>
</evidence>
<evidence type="ECO:0000313" key="2">
    <source>
        <dbReference type="EMBL" id="KAG7402284.1"/>
    </source>
</evidence>
<comment type="caution">
    <text evidence="2">The sequence shown here is derived from an EMBL/GenBank/DDBJ whole genome shotgun (WGS) entry which is preliminary data.</text>
</comment>